<dbReference type="InterPro" id="IPR036188">
    <property type="entry name" value="FAD/NAD-bd_sf"/>
</dbReference>
<dbReference type="InterPro" id="IPR006076">
    <property type="entry name" value="FAD-dep_OxRdtase"/>
</dbReference>
<dbReference type="GO" id="GO:0004497">
    <property type="term" value="F:monooxygenase activity"/>
    <property type="evidence" value="ECO:0007669"/>
    <property type="project" value="UniProtKB-KW"/>
</dbReference>
<evidence type="ECO:0000256" key="1">
    <source>
        <dbReference type="ARBA" id="ARBA00023002"/>
    </source>
</evidence>
<evidence type="ECO:0000313" key="4">
    <source>
        <dbReference type="EMBL" id="PRQ49234.1"/>
    </source>
</evidence>
<keyword evidence="5" id="KW-1185">Reference proteome</keyword>
<dbReference type="InterPro" id="IPR044560">
    <property type="entry name" value="MOase"/>
</dbReference>
<dbReference type="SUPFAM" id="SSF51905">
    <property type="entry name" value="FAD/NAD(P)-binding domain"/>
    <property type="match status" value="1"/>
</dbReference>
<keyword evidence="2" id="KW-0503">Monooxygenase</keyword>
<evidence type="ECO:0000259" key="3">
    <source>
        <dbReference type="Pfam" id="PF01266"/>
    </source>
</evidence>
<dbReference type="Proteomes" id="UP000238479">
    <property type="component" value="Chromosome 2"/>
</dbReference>
<dbReference type="Gramene" id="PRQ49234">
    <property type="protein sequence ID" value="PRQ49234"/>
    <property type="gene ID" value="RchiOBHm_Chr2g0119651"/>
</dbReference>
<evidence type="ECO:0000256" key="2">
    <source>
        <dbReference type="ARBA" id="ARBA00023033"/>
    </source>
</evidence>
<gene>
    <name evidence="4" type="ORF">RchiOBHm_Chr2g0119651</name>
</gene>
<dbReference type="EMBL" id="PDCK01000040">
    <property type="protein sequence ID" value="PRQ49234.1"/>
    <property type="molecule type" value="Genomic_DNA"/>
</dbReference>
<keyword evidence="1" id="KW-0560">Oxidoreductase</keyword>
<name>A0A2P6RS23_ROSCH</name>
<proteinExistence type="predicted"/>
<accession>A0A2P6RS23</accession>
<dbReference type="Pfam" id="PF01266">
    <property type="entry name" value="DAO"/>
    <property type="match status" value="1"/>
</dbReference>
<dbReference type="Gene3D" id="3.50.50.60">
    <property type="entry name" value="FAD/NAD(P)-binding domain"/>
    <property type="match status" value="1"/>
</dbReference>
<dbReference type="PANTHER" id="PTHR45934:SF1">
    <property type="entry name" value="OS04G0423100 PROTEIN"/>
    <property type="match status" value="1"/>
</dbReference>
<protein>
    <submittedName>
        <fullName evidence="4">Putative FAD/NAD(P)-binding domain-containing protein</fullName>
    </submittedName>
</protein>
<dbReference type="PANTHER" id="PTHR45934">
    <property type="entry name" value="FAD/NAD(P)-BINDING OXIDOREDUCTASE FAMILY PROTEIN"/>
    <property type="match status" value="1"/>
</dbReference>
<evidence type="ECO:0000313" key="5">
    <source>
        <dbReference type="Proteomes" id="UP000238479"/>
    </source>
</evidence>
<organism evidence="4 5">
    <name type="scientific">Rosa chinensis</name>
    <name type="common">China rose</name>
    <dbReference type="NCBI Taxonomy" id="74649"/>
    <lineage>
        <taxon>Eukaryota</taxon>
        <taxon>Viridiplantae</taxon>
        <taxon>Streptophyta</taxon>
        <taxon>Embryophyta</taxon>
        <taxon>Tracheophyta</taxon>
        <taxon>Spermatophyta</taxon>
        <taxon>Magnoliopsida</taxon>
        <taxon>eudicotyledons</taxon>
        <taxon>Gunneridae</taxon>
        <taxon>Pentapetalae</taxon>
        <taxon>rosids</taxon>
        <taxon>fabids</taxon>
        <taxon>Rosales</taxon>
        <taxon>Rosaceae</taxon>
        <taxon>Rosoideae</taxon>
        <taxon>Rosoideae incertae sedis</taxon>
        <taxon>Rosa</taxon>
    </lineage>
</organism>
<sequence>MFVFVRKGVGKRARELSERVRQVAMETTVEDVVIVGAGIAGLATAVALKSAGIEALVLERSEGLRATGAALIDSIPQRLSYSSSSTTALVLVFCYCIRRRLILLLHSYSSSSATAFVIAYSCYCTSLMLLLHSLQSCSSNFATALVFVFCYCACYTPENT</sequence>
<comment type="caution">
    <text evidence="4">The sequence shown here is derived from an EMBL/GenBank/DDBJ whole genome shotgun (WGS) entry which is preliminary data.</text>
</comment>
<feature type="domain" description="FAD dependent oxidoreductase" evidence="3">
    <location>
        <begin position="31"/>
        <end position="69"/>
    </location>
</feature>
<reference evidence="4 5" key="1">
    <citation type="journal article" date="2018" name="Nat. Genet.">
        <title>The Rosa genome provides new insights in the design of modern roses.</title>
        <authorList>
            <person name="Bendahmane M."/>
        </authorList>
    </citation>
    <scope>NUCLEOTIDE SEQUENCE [LARGE SCALE GENOMIC DNA]</scope>
    <source>
        <strain evidence="5">cv. Old Blush</strain>
    </source>
</reference>
<dbReference type="STRING" id="74649.A0A2P6RS23"/>
<dbReference type="AlphaFoldDB" id="A0A2P6RS23"/>